<accession>A0ABY4SFB7</accession>
<organism evidence="2 3">
    <name type="scientific">Aquincola tertiaricarbonis</name>
    <dbReference type="NCBI Taxonomy" id="391953"/>
    <lineage>
        <taxon>Bacteria</taxon>
        <taxon>Pseudomonadati</taxon>
        <taxon>Pseudomonadota</taxon>
        <taxon>Betaproteobacteria</taxon>
        <taxon>Burkholderiales</taxon>
        <taxon>Sphaerotilaceae</taxon>
        <taxon>Aquincola</taxon>
    </lineage>
</organism>
<keyword evidence="3" id="KW-1185">Reference proteome</keyword>
<sequence>MRTHLLHFTLRPVANEAELRAACAVRATAYGRRLPHVLSLWCEPDEQDRQPGVVVFVAWSKATGEAIGTVRVATNQHHPLAIETSAALPSAYLGTRNAEITRLAVLPGHDDPAIKLALMKAVYTTALERGVEWLVIGARLPSLVRGYQRLGFTDALPQGEMVPLPHAGNLPHRVLAFNVRTARADWQAMQHPFYDFMIEQHHPDLQLRPEALADEAACALAA</sequence>
<evidence type="ECO:0000313" key="3">
    <source>
        <dbReference type="Proteomes" id="UP001056201"/>
    </source>
</evidence>
<dbReference type="InterPro" id="IPR000182">
    <property type="entry name" value="GNAT_dom"/>
</dbReference>
<dbReference type="InterPro" id="IPR054597">
    <property type="entry name" value="FeeM_cat"/>
</dbReference>
<evidence type="ECO:0000259" key="1">
    <source>
        <dbReference type="PROSITE" id="PS51186"/>
    </source>
</evidence>
<evidence type="ECO:0000313" key="2">
    <source>
        <dbReference type="EMBL" id="URI11275.1"/>
    </source>
</evidence>
<dbReference type="Gene3D" id="3.40.630.30">
    <property type="match status" value="1"/>
</dbReference>
<protein>
    <recommendedName>
        <fullName evidence="1">N-acetyltransferase domain-containing protein</fullName>
    </recommendedName>
</protein>
<dbReference type="PROSITE" id="PS51186">
    <property type="entry name" value="GNAT"/>
    <property type="match status" value="1"/>
</dbReference>
<reference evidence="2" key="1">
    <citation type="submission" date="2022-05" db="EMBL/GenBank/DDBJ databases">
        <title>An RpoN-dependent PEP-CTERM gene is involved in floc formation of an Aquincola tertiaricarbonis strain.</title>
        <authorList>
            <person name="Qiu D."/>
            <person name="Xia M."/>
        </authorList>
    </citation>
    <scope>NUCLEOTIDE SEQUENCE</scope>
    <source>
        <strain evidence="2">RN12</strain>
    </source>
</reference>
<feature type="domain" description="N-acetyltransferase" evidence="1">
    <location>
        <begin position="8"/>
        <end position="171"/>
    </location>
</feature>
<name>A0ABY4SFB7_AQUTE</name>
<dbReference type="InterPro" id="IPR016181">
    <property type="entry name" value="Acyl_CoA_acyltransferase"/>
</dbReference>
<dbReference type="EMBL" id="CP097636">
    <property type="protein sequence ID" value="URI11275.1"/>
    <property type="molecule type" value="Genomic_DNA"/>
</dbReference>
<dbReference type="Pfam" id="PF21926">
    <property type="entry name" value="FeeM"/>
    <property type="match status" value="1"/>
</dbReference>
<gene>
    <name evidence="2" type="ORF">MW290_20180</name>
</gene>
<dbReference type="RefSeq" id="WP_250199471.1">
    <property type="nucleotide sequence ID" value="NZ_CP097636.1"/>
</dbReference>
<proteinExistence type="predicted"/>
<dbReference type="SUPFAM" id="SSF55729">
    <property type="entry name" value="Acyl-CoA N-acyltransferases (Nat)"/>
    <property type="match status" value="1"/>
</dbReference>
<dbReference type="Proteomes" id="UP001056201">
    <property type="component" value="Chromosome 2"/>
</dbReference>